<proteinExistence type="predicted"/>
<dbReference type="SUPFAM" id="SSF52833">
    <property type="entry name" value="Thioredoxin-like"/>
    <property type="match status" value="1"/>
</dbReference>
<dbReference type="GO" id="GO:0015035">
    <property type="term" value="F:protein-disulfide reductase activity"/>
    <property type="evidence" value="ECO:0007669"/>
    <property type="project" value="TreeGrafter"/>
</dbReference>
<dbReference type="GO" id="GO:0045454">
    <property type="term" value="P:cell redox homeostasis"/>
    <property type="evidence" value="ECO:0007669"/>
    <property type="project" value="TreeGrafter"/>
</dbReference>
<feature type="transmembrane region" description="Helical" evidence="7">
    <location>
        <begin position="479"/>
        <end position="498"/>
    </location>
</feature>
<evidence type="ECO:0000313" key="14">
    <source>
        <dbReference type="Proteomes" id="UP000251571"/>
    </source>
</evidence>
<evidence type="ECO:0000256" key="5">
    <source>
        <dbReference type="ARBA" id="ARBA00023136"/>
    </source>
</evidence>
<dbReference type="InterPro" id="IPR035671">
    <property type="entry name" value="DsbD_gamma"/>
</dbReference>
<feature type="signal peptide" evidence="8">
    <location>
        <begin position="1"/>
        <end position="18"/>
    </location>
</feature>
<evidence type="ECO:0000256" key="3">
    <source>
        <dbReference type="ARBA" id="ARBA00022748"/>
    </source>
</evidence>
<feature type="transmembrane region" description="Helical" evidence="7">
    <location>
        <begin position="406"/>
        <end position="433"/>
    </location>
</feature>
<feature type="transmembrane region" description="Helical" evidence="7">
    <location>
        <begin position="504"/>
        <end position="521"/>
    </location>
</feature>
<protein>
    <submittedName>
        <fullName evidence="12">Suppressor for copper-sensitivity B</fullName>
    </submittedName>
</protein>
<feature type="transmembrane region" description="Helical" evidence="7">
    <location>
        <begin position="361"/>
        <end position="385"/>
    </location>
</feature>
<dbReference type="RefSeq" id="WP_109566422.1">
    <property type="nucleotide sequence ID" value="NZ_QGDJ01000021.1"/>
</dbReference>
<comment type="subcellular location">
    <subcellularLocation>
        <location evidence="1">Membrane</location>
        <topology evidence="1">Multi-pass membrane protein</topology>
    </subcellularLocation>
</comment>
<evidence type="ECO:0000256" key="7">
    <source>
        <dbReference type="SAM" id="Phobius"/>
    </source>
</evidence>
<evidence type="ECO:0000313" key="11">
    <source>
        <dbReference type="EMBL" id="PWJ10934.1"/>
    </source>
</evidence>
<dbReference type="EMBL" id="UETC01000021">
    <property type="protein sequence ID" value="SSA51535.1"/>
    <property type="molecule type" value="Genomic_DNA"/>
</dbReference>
<evidence type="ECO:0000256" key="4">
    <source>
        <dbReference type="ARBA" id="ARBA00022989"/>
    </source>
</evidence>
<organism evidence="12 14">
    <name type="scientific">Jannaschia seohaensis</name>
    <dbReference type="NCBI Taxonomy" id="475081"/>
    <lineage>
        <taxon>Bacteria</taxon>
        <taxon>Pseudomonadati</taxon>
        <taxon>Pseudomonadota</taxon>
        <taxon>Alphaproteobacteria</taxon>
        <taxon>Rhodobacterales</taxon>
        <taxon>Roseobacteraceae</taxon>
        <taxon>Jannaschia</taxon>
    </lineage>
</organism>
<sequence>MIRVLLLLLTFLAHPLLAATSATVETRTLTARVITASEGVGDGVSTLQAGLSLEMAPGWKTYWRSPGEVGLPPELSWEGSENVADVALAYPAPTRFTAFEIENFGYGGEVVFPLTVTLAEPGAAAHLALRADLLVCAELCIPETVEFELSLPAGGGVDAENAGVLAEWVARVPVGGAEAGIALEAAHLDDTALTVRLRSDRPFLDPDVFPEHRPYGAFGKPDIRLGEGGRVLWAALPVLGPGEGALDLTVVDGARAATLAAPLDAVAPAPPGQGAGLFWMLGLAFLGGLILNVMPCVLPVLSIKLASALQAQDRAPAQVRAGFLASAAGIVSFFALLAGALIGLQTVGVAVGWGVQFQSPVFLAAMTLLMTIFAANLLGFFQIGLPGFAMTGMARRAGREGLSGDFATGAFAAVMATPCSAPFVGTAVTYALTADPLRALGIFLAMGLGLAAPFLLVAGRPTLVRRLPRPGRWMKTLRLVLGAMLGAAALWLLTVLAGSAGPNVALAVGAAALATFGALALRRQAGLVSLGGLGLAALLAIAMPASEPGRDAATGLWQAFDRERIATEVAAGNVVVVDVTADWCLTCKVNKRLVLDAEPIYSRLMAPGMTALRADWTRADEDIAEFLRENGRFGIPFNAVYGPGAPQGIPLPEILTAGAVSEALDAAR</sequence>
<dbReference type="Proteomes" id="UP000251571">
    <property type="component" value="Unassembled WGS sequence"/>
</dbReference>
<feature type="transmembrane region" description="Helical" evidence="7">
    <location>
        <begin position="322"/>
        <end position="355"/>
    </location>
</feature>
<dbReference type="AlphaFoldDB" id="A0A2Y9B661"/>
<dbReference type="PANTHER" id="PTHR32234">
    <property type="entry name" value="THIOL:DISULFIDE INTERCHANGE PROTEIN DSBD"/>
    <property type="match status" value="1"/>
</dbReference>
<keyword evidence="6" id="KW-0676">Redox-active center</keyword>
<dbReference type="Pfam" id="PF11412">
    <property type="entry name" value="DsbD_N"/>
    <property type="match status" value="1"/>
</dbReference>
<feature type="domain" description="Thiol:disulfide interchange protein DsbD N-terminal" evidence="10">
    <location>
        <begin position="47"/>
        <end position="149"/>
    </location>
</feature>
<dbReference type="InterPro" id="IPR003834">
    <property type="entry name" value="Cyt_c_assmbl_TM_dom"/>
</dbReference>
<keyword evidence="8" id="KW-0732">Signal</keyword>
<dbReference type="PROSITE" id="PS00194">
    <property type="entry name" value="THIOREDOXIN_1"/>
    <property type="match status" value="1"/>
</dbReference>
<dbReference type="GO" id="GO:0017004">
    <property type="term" value="P:cytochrome complex assembly"/>
    <property type="evidence" value="ECO:0007669"/>
    <property type="project" value="UniProtKB-KW"/>
</dbReference>
<accession>A0A2Y9B661</accession>
<evidence type="ECO:0000313" key="12">
    <source>
        <dbReference type="EMBL" id="SSA51535.1"/>
    </source>
</evidence>
<keyword evidence="5 7" id="KW-0472">Membrane</keyword>
<evidence type="ECO:0000259" key="9">
    <source>
        <dbReference type="Pfam" id="PF02683"/>
    </source>
</evidence>
<dbReference type="Proteomes" id="UP000245839">
    <property type="component" value="Unassembled WGS sequence"/>
</dbReference>
<dbReference type="CDD" id="cd02953">
    <property type="entry name" value="DsbDgamma"/>
    <property type="match status" value="1"/>
</dbReference>
<dbReference type="Pfam" id="PF13899">
    <property type="entry name" value="Thioredoxin_7"/>
    <property type="match status" value="1"/>
</dbReference>
<keyword evidence="2 7" id="KW-0812">Transmembrane</keyword>
<feature type="transmembrane region" description="Helical" evidence="7">
    <location>
        <begin position="528"/>
        <end position="546"/>
    </location>
</feature>
<feature type="transmembrane region" description="Helical" evidence="7">
    <location>
        <begin position="277"/>
        <end position="301"/>
    </location>
</feature>
<dbReference type="Pfam" id="PF02683">
    <property type="entry name" value="DsbD_TM"/>
    <property type="match status" value="1"/>
</dbReference>
<dbReference type="InterPro" id="IPR017937">
    <property type="entry name" value="Thioredoxin_CS"/>
</dbReference>
<feature type="chain" id="PRO_5044071936" evidence="8">
    <location>
        <begin position="19"/>
        <end position="668"/>
    </location>
</feature>
<dbReference type="OrthoDB" id="9811036at2"/>
<evidence type="ECO:0000313" key="13">
    <source>
        <dbReference type="Proteomes" id="UP000245839"/>
    </source>
</evidence>
<name>A0A2Y9B661_9RHOB</name>
<feature type="domain" description="Cytochrome C biogenesis protein transmembrane" evidence="9">
    <location>
        <begin position="279"/>
        <end position="494"/>
    </location>
</feature>
<evidence type="ECO:0000256" key="2">
    <source>
        <dbReference type="ARBA" id="ARBA00022692"/>
    </source>
</evidence>
<dbReference type="GO" id="GO:0016020">
    <property type="term" value="C:membrane"/>
    <property type="evidence" value="ECO:0007669"/>
    <property type="project" value="UniProtKB-SubCell"/>
</dbReference>
<dbReference type="InterPro" id="IPR028250">
    <property type="entry name" value="DsbDN"/>
</dbReference>
<keyword evidence="3" id="KW-0201">Cytochrome c-type biogenesis</keyword>
<dbReference type="Gene3D" id="3.40.30.10">
    <property type="entry name" value="Glutaredoxin"/>
    <property type="match status" value="1"/>
</dbReference>
<evidence type="ECO:0000259" key="10">
    <source>
        <dbReference type="Pfam" id="PF11412"/>
    </source>
</evidence>
<dbReference type="PANTHER" id="PTHR32234:SF3">
    <property type="entry name" value="SUPPRESSION OF COPPER SENSITIVITY PROTEIN"/>
    <property type="match status" value="1"/>
</dbReference>
<keyword evidence="4 7" id="KW-1133">Transmembrane helix</keyword>
<dbReference type="InterPro" id="IPR036249">
    <property type="entry name" value="Thioredoxin-like_sf"/>
</dbReference>
<evidence type="ECO:0000256" key="1">
    <source>
        <dbReference type="ARBA" id="ARBA00004141"/>
    </source>
</evidence>
<reference evidence="12 14" key="1">
    <citation type="submission" date="2016-10" db="EMBL/GenBank/DDBJ databases">
        <authorList>
            <person name="Cai Z."/>
        </authorList>
    </citation>
    <scope>NUCLEOTIDE SEQUENCE [LARGE SCALE GENOMIC DNA]</scope>
    <source>
        <strain evidence="12 14">DSM 25227</strain>
    </source>
</reference>
<reference evidence="11 13" key="2">
    <citation type="submission" date="2018-03" db="EMBL/GenBank/DDBJ databases">
        <title>Genomic Encyclopedia of Archaeal and Bacterial Type Strains, Phase II (KMG-II): from individual species to whole genera.</title>
        <authorList>
            <person name="Goeker M."/>
        </authorList>
    </citation>
    <scope>NUCLEOTIDE SEQUENCE [LARGE SCALE GENOMIC DNA]</scope>
    <source>
        <strain evidence="11 13">DSM 25227</strain>
    </source>
</reference>
<gene>
    <name evidence="11" type="ORF">BCF38_12139</name>
    <name evidence="12" type="ORF">SAMN05421539_12139</name>
</gene>
<evidence type="ECO:0000256" key="6">
    <source>
        <dbReference type="ARBA" id="ARBA00023284"/>
    </source>
</evidence>
<keyword evidence="13" id="KW-1185">Reference proteome</keyword>
<feature type="transmembrane region" description="Helical" evidence="7">
    <location>
        <begin position="439"/>
        <end position="458"/>
    </location>
</feature>
<evidence type="ECO:0000256" key="8">
    <source>
        <dbReference type="SAM" id="SignalP"/>
    </source>
</evidence>
<dbReference type="EMBL" id="QGDJ01000021">
    <property type="protein sequence ID" value="PWJ10934.1"/>
    <property type="molecule type" value="Genomic_DNA"/>
</dbReference>